<evidence type="ECO:0000313" key="2">
    <source>
        <dbReference type="EMBL" id="RGK49445.1"/>
    </source>
</evidence>
<dbReference type="Proteomes" id="UP000261208">
    <property type="component" value="Unassembled WGS sequence"/>
</dbReference>
<evidence type="ECO:0000313" key="17">
    <source>
        <dbReference type="Proteomes" id="UP000285666"/>
    </source>
</evidence>
<dbReference type="Proteomes" id="UP000283652">
    <property type="component" value="Unassembled WGS sequence"/>
</dbReference>
<evidence type="ECO:0000313" key="14">
    <source>
        <dbReference type="Proteomes" id="UP000284742"/>
    </source>
</evidence>
<evidence type="ECO:0000313" key="7">
    <source>
        <dbReference type="EMBL" id="RHA72649.1"/>
    </source>
</evidence>
<proteinExistence type="predicted"/>
<dbReference type="EMBL" id="QSHK01000009">
    <property type="protein sequence ID" value="RHC05123.1"/>
    <property type="molecule type" value="Genomic_DNA"/>
</dbReference>
<dbReference type="EMBL" id="QRHN01000002">
    <property type="protein sequence ID" value="RHF80241.1"/>
    <property type="molecule type" value="Genomic_DNA"/>
</dbReference>
<evidence type="ECO:0000313" key="15">
    <source>
        <dbReference type="Proteomes" id="UP000284962"/>
    </source>
</evidence>
<sequence length="93" mass="10560">MIEVRDSSVAGDDGEGSCHLGKGRPPKEIYDPKYISWGAAEYVANCHIGGALSECNKYGRIDRKVINRKIWKKELYRGCTAQVHPRFFCYVFC</sequence>
<dbReference type="EMBL" id="QSFS01000001">
    <property type="protein sequence ID" value="RHA72649.1"/>
    <property type="molecule type" value="Genomic_DNA"/>
</dbReference>
<gene>
    <name evidence="9" type="ORF">DW658_02215</name>
    <name evidence="8" type="ORF">DW860_11800</name>
    <name evidence="7" type="ORF">DW924_00975</name>
    <name evidence="6" type="ORF">DW957_09025</name>
    <name evidence="5" type="ORF">DWV67_09090</name>
    <name evidence="4" type="ORF">DWX53_00935</name>
    <name evidence="3" type="ORF">DWY33_00460</name>
    <name evidence="2" type="ORF">DXD10_04715</name>
</gene>
<dbReference type="Proteomes" id="UP000266376">
    <property type="component" value="Unassembled WGS sequence"/>
</dbReference>
<protein>
    <submittedName>
        <fullName evidence="5">Uncharacterized protein</fullName>
    </submittedName>
</protein>
<evidence type="ECO:0000313" key="4">
    <source>
        <dbReference type="EMBL" id="RGT12152.1"/>
    </source>
</evidence>
<dbReference type="EMBL" id="QRUK01000001">
    <property type="protein sequence ID" value="RGR61558.1"/>
    <property type="molecule type" value="Genomic_DNA"/>
</dbReference>
<dbReference type="Proteomes" id="UP000284742">
    <property type="component" value="Unassembled WGS sequence"/>
</dbReference>
<dbReference type="Proteomes" id="UP000283630">
    <property type="component" value="Unassembled WGS sequence"/>
</dbReference>
<evidence type="ECO:0000313" key="16">
    <source>
        <dbReference type="Proteomes" id="UP000285642"/>
    </source>
</evidence>
<dbReference type="Proteomes" id="UP000285642">
    <property type="component" value="Unassembled WGS sequence"/>
</dbReference>
<evidence type="ECO:0000313" key="11">
    <source>
        <dbReference type="Proteomes" id="UP000266376"/>
    </source>
</evidence>
<reference evidence="10 11" key="1">
    <citation type="submission" date="2018-08" db="EMBL/GenBank/DDBJ databases">
        <title>A genome reference for cultivated species of the human gut microbiota.</title>
        <authorList>
            <person name="Zou Y."/>
            <person name="Xue W."/>
            <person name="Luo G."/>
        </authorList>
    </citation>
    <scope>NUCLEOTIDE SEQUENCE [LARGE SCALE GENOMIC DNA]</scope>
    <source>
        <strain evidence="5 11">AF12-11</strain>
        <strain evidence="4 12">AF19-4AC</strain>
        <strain evidence="3 13">AF25-11</strain>
        <strain evidence="9 17">AM23-7AC</strain>
        <strain evidence="8 14">AM37-5</strain>
        <strain evidence="7 16">AM42-8</strain>
        <strain evidence="6 15">AM46-16</strain>
        <strain evidence="2 10">TF11-11</strain>
    </source>
</reference>
<evidence type="ECO:0000313" key="3">
    <source>
        <dbReference type="EMBL" id="RGR61558.1"/>
    </source>
</evidence>
<dbReference type="EMBL" id="QSQQ01000004">
    <property type="protein sequence ID" value="RGK49445.1"/>
    <property type="molecule type" value="Genomic_DNA"/>
</dbReference>
<evidence type="ECO:0000313" key="10">
    <source>
        <dbReference type="Proteomes" id="UP000261208"/>
    </source>
</evidence>
<dbReference type="Proteomes" id="UP000284962">
    <property type="component" value="Unassembled WGS sequence"/>
</dbReference>
<dbReference type="EMBL" id="QSAJ01000020">
    <property type="protein sequence ID" value="RGW52721.1"/>
    <property type="molecule type" value="Genomic_DNA"/>
</dbReference>
<evidence type="ECO:0000313" key="5">
    <source>
        <dbReference type="EMBL" id="RGW52721.1"/>
    </source>
</evidence>
<comment type="caution">
    <text evidence="5">The sequence shown here is derived from an EMBL/GenBank/DDBJ whole genome shotgun (WGS) entry which is preliminary data.</text>
</comment>
<evidence type="ECO:0000313" key="13">
    <source>
        <dbReference type="Proteomes" id="UP000283652"/>
    </source>
</evidence>
<evidence type="ECO:0000313" key="12">
    <source>
        <dbReference type="Proteomes" id="UP000283630"/>
    </source>
</evidence>
<feature type="region of interest" description="Disordered" evidence="1">
    <location>
        <begin position="1"/>
        <end position="28"/>
    </location>
</feature>
<evidence type="ECO:0000256" key="1">
    <source>
        <dbReference type="SAM" id="MobiDB-lite"/>
    </source>
</evidence>
<name>A0A395XQD6_9FIRM</name>
<organism evidence="5 11">
    <name type="scientific">Dorea formicigenerans</name>
    <dbReference type="NCBI Taxonomy" id="39486"/>
    <lineage>
        <taxon>Bacteria</taxon>
        <taxon>Bacillati</taxon>
        <taxon>Bacillota</taxon>
        <taxon>Clostridia</taxon>
        <taxon>Lachnospirales</taxon>
        <taxon>Lachnospiraceae</taxon>
        <taxon>Dorea</taxon>
    </lineage>
</organism>
<dbReference type="EMBL" id="QSEW01000009">
    <property type="protein sequence ID" value="RGZ99434.1"/>
    <property type="molecule type" value="Genomic_DNA"/>
</dbReference>
<dbReference type="AlphaFoldDB" id="A0A395XQD6"/>
<dbReference type="EMBL" id="QRWH01000001">
    <property type="protein sequence ID" value="RGT12152.1"/>
    <property type="molecule type" value="Genomic_DNA"/>
</dbReference>
<evidence type="ECO:0000313" key="8">
    <source>
        <dbReference type="EMBL" id="RHC05123.1"/>
    </source>
</evidence>
<evidence type="ECO:0000313" key="6">
    <source>
        <dbReference type="EMBL" id="RGZ99434.1"/>
    </source>
</evidence>
<evidence type="ECO:0000313" key="9">
    <source>
        <dbReference type="EMBL" id="RHF80241.1"/>
    </source>
</evidence>
<accession>A0A395XQD6</accession>
<dbReference type="Proteomes" id="UP000285666">
    <property type="component" value="Unassembled WGS sequence"/>
</dbReference>